<dbReference type="Gene3D" id="3.40.47.10">
    <property type="match status" value="1"/>
</dbReference>
<evidence type="ECO:0000256" key="7">
    <source>
        <dbReference type="ARBA" id="ARBA00023160"/>
    </source>
</evidence>
<feature type="domain" description="Beta-ketoacyl-[acyl-carrier-protein] synthase III N-terminal" evidence="9">
    <location>
        <begin position="119"/>
        <end position="198"/>
    </location>
</feature>
<dbReference type="CDD" id="cd00830">
    <property type="entry name" value="KAS_III"/>
    <property type="match status" value="1"/>
</dbReference>
<keyword evidence="4" id="KW-0808">Transferase</keyword>
<dbReference type="InterPro" id="IPR016039">
    <property type="entry name" value="Thiolase-like"/>
</dbReference>
<keyword evidence="5" id="KW-0276">Fatty acid metabolism</keyword>
<dbReference type="HAMAP" id="MF_01815">
    <property type="entry name" value="FabH"/>
    <property type="match status" value="1"/>
</dbReference>
<evidence type="ECO:0000256" key="1">
    <source>
        <dbReference type="ARBA" id="ARBA00005189"/>
    </source>
</evidence>
<dbReference type="InterPro" id="IPR013747">
    <property type="entry name" value="ACP_syn_III_C"/>
</dbReference>
<accession>X1LIF0</accession>
<dbReference type="Pfam" id="PF08541">
    <property type="entry name" value="ACP_syn_III_C"/>
    <property type="match status" value="1"/>
</dbReference>
<dbReference type="InterPro" id="IPR004655">
    <property type="entry name" value="FabH"/>
</dbReference>
<comment type="caution">
    <text evidence="10">The sequence shown here is derived from an EMBL/GenBank/DDBJ whole genome shotgun (WGS) entry which is preliminary data.</text>
</comment>
<evidence type="ECO:0000259" key="9">
    <source>
        <dbReference type="Pfam" id="PF08545"/>
    </source>
</evidence>
<dbReference type="Pfam" id="PF08545">
    <property type="entry name" value="ACP_syn_III"/>
    <property type="match status" value="1"/>
</dbReference>
<evidence type="ECO:0000259" key="8">
    <source>
        <dbReference type="Pfam" id="PF08541"/>
    </source>
</evidence>
<evidence type="ECO:0000256" key="6">
    <source>
        <dbReference type="ARBA" id="ARBA00023098"/>
    </source>
</evidence>
<dbReference type="PANTHER" id="PTHR43091">
    <property type="entry name" value="3-OXOACYL-[ACYL-CARRIER-PROTEIN] SYNTHASE"/>
    <property type="match status" value="1"/>
</dbReference>
<gene>
    <name evidence="10" type="ORF">S06H3_14830</name>
</gene>
<sequence>MSRNKDVERQSPIYRAVIAGCGSFAPEKILTNDDLAKMIDTTDEWITTRTGIKRRHIAADNESTACLATEAAKRALADAKLDPKELDVIIVATITPEMVFPSTACFVQLNLGATNAFAFDIAAACSGFIYSIAISQEFIEKGRFKNILVIGAETLTKITNYKDRTSCILFGDAAGAVVLQRSRDTQKGVLYTTMYSDPNYWEALNCRAYGSLYPADKKLDDPNKIYMEIHGREVYQQAVRRIVEAVNECLDKCNLTIDDIAMVISHQMNARIIESASKRLGATKEKMFININEYGNTSAASVPLVLGSVLKTSKIAADAVKIAG</sequence>
<dbReference type="NCBIfam" id="TIGR00747">
    <property type="entry name" value="fabH"/>
    <property type="match status" value="1"/>
</dbReference>
<proteinExistence type="inferred from homology"/>
<keyword evidence="7" id="KW-0275">Fatty acid biosynthesis</keyword>
<comment type="pathway">
    <text evidence="1">Lipid metabolism.</text>
</comment>
<protein>
    <recommendedName>
        <fullName evidence="11">Beta-ketoacyl-[acyl-carrier-protein] synthase III N-terminal domain-containing protein</fullName>
    </recommendedName>
</protein>
<dbReference type="GO" id="GO:0004315">
    <property type="term" value="F:3-oxoacyl-[acyl-carrier-protein] synthase activity"/>
    <property type="evidence" value="ECO:0007669"/>
    <property type="project" value="InterPro"/>
</dbReference>
<keyword evidence="3" id="KW-0444">Lipid biosynthesis</keyword>
<dbReference type="SUPFAM" id="SSF53901">
    <property type="entry name" value="Thiolase-like"/>
    <property type="match status" value="1"/>
</dbReference>
<evidence type="ECO:0000256" key="5">
    <source>
        <dbReference type="ARBA" id="ARBA00022832"/>
    </source>
</evidence>
<comment type="similarity">
    <text evidence="2">Belongs to the thiolase-like superfamily. FabH family.</text>
</comment>
<name>X1LIF0_9ZZZZ</name>
<dbReference type="EMBL" id="BARV01007269">
    <property type="protein sequence ID" value="GAI05601.1"/>
    <property type="molecule type" value="Genomic_DNA"/>
</dbReference>
<evidence type="ECO:0000313" key="10">
    <source>
        <dbReference type="EMBL" id="GAI05601.1"/>
    </source>
</evidence>
<dbReference type="InterPro" id="IPR013751">
    <property type="entry name" value="ACP_syn_III_N"/>
</dbReference>
<evidence type="ECO:0000256" key="4">
    <source>
        <dbReference type="ARBA" id="ARBA00022679"/>
    </source>
</evidence>
<dbReference type="AlphaFoldDB" id="X1LIF0"/>
<evidence type="ECO:0008006" key="11">
    <source>
        <dbReference type="Google" id="ProtNLM"/>
    </source>
</evidence>
<dbReference type="PANTHER" id="PTHR43091:SF1">
    <property type="entry name" value="BETA-KETOACYL-[ACYL-CARRIER-PROTEIN] SYNTHASE III, CHLOROPLASTIC"/>
    <property type="match status" value="1"/>
</dbReference>
<evidence type="ECO:0000256" key="3">
    <source>
        <dbReference type="ARBA" id="ARBA00022516"/>
    </source>
</evidence>
<reference evidence="10" key="1">
    <citation type="journal article" date="2014" name="Front. Microbiol.">
        <title>High frequency of phylogenetically diverse reductive dehalogenase-homologous genes in deep subseafloor sedimentary metagenomes.</title>
        <authorList>
            <person name="Kawai M."/>
            <person name="Futagami T."/>
            <person name="Toyoda A."/>
            <person name="Takaki Y."/>
            <person name="Nishi S."/>
            <person name="Hori S."/>
            <person name="Arai W."/>
            <person name="Tsubouchi T."/>
            <person name="Morono Y."/>
            <person name="Uchiyama I."/>
            <person name="Ito T."/>
            <person name="Fujiyama A."/>
            <person name="Inagaki F."/>
            <person name="Takami H."/>
        </authorList>
    </citation>
    <scope>NUCLEOTIDE SEQUENCE</scope>
    <source>
        <strain evidence="10">Expedition CK06-06</strain>
    </source>
</reference>
<organism evidence="10">
    <name type="scientific">marine sediment metagenome</name>
    <dbReference type="NCBI Taxonomy" id="412755"/>
    <lineage>
        <taxon>unclassified sequences</taxon>
        <taxon>metagenomes</taxon>
        <taxon>ecological metagenomes</taxon>
    </lineage>
</organism>
<feature type="domain" description="Beta-ketoacyl-[acyl-carrier-protein] synthase III C-terminal" evidence="8">
    <location>
        <begin position="250"/>
        <end position="317"/>
    </location>
</feature>
<evidence type="ECO:0000256" key="2">
    <source>
        <dbReference type="ARBA" id="ARBA00008642"/>
    </source>
</evidence>
<dbReference type="GO" id="GO:0006633">
    <property type="term" value="P:fatty acid biosynthetic process"/>
    <property type="evidence" value="ECO:0007669"/>
    <property type="project" value="UniProtKB-KW"/>
</dbReference>
<dbReference type="NCBIfam" id="NF006829">
    <property type="entry name" value="PRK09352.1"/>
    <property type="match status" value="1"/>
</dbReference>
<keyword evidence="6" id="KW-0443">Lipid metabolism</keyword>